<organism evidence="2 3">
    <name type="scientific">Pholiota conissans</name>
    <dbReference type="NCBI Taxonomy" id="109636"/>
    <lineage>
        <taxon>Eukaryota</taxon>
        <taxon>Fungi</taxon>
        <taxon>Dikarya</taxon>
        <taxon>Basidiomycota</taxon>
        <taxon>Agaricomycotina</taxon>
        <taxon>Agaricomycetes</taxon>
        <taxon>Agaricomycetidae</taxon>
        <taxon>Agaricales</taxon>
        <taxon>Agaricineae</taxon>
        <taxon>Strophariaceae</taxon>
        <taxon>Pholiota</taxon>
    </lineage>
</organism>
<dbReference type="AlphaFoldDB" id="A0A9P5Z0D2"/>
<evidence type="ECO:0000313" key="3">
    <source>
        <dbReference type="Proteomes" id="UP000807469"/>
    </source>
</evidence>
<dbReference type="Proteomes" id="UP000807469">
    <property type="component" value="Unassembled WGS sequence"/>
</dbReference>
<gene>
    <name evidence="2" type="ORF">BDN70DRAFT_921468</name>
</gene>
<proteinExistence type="predicted"/>
<keyword evidence="3" id="KW-1185">Reference proteome</keyword>
<evidence type="ECO:0000313" key="2">
    <source>
        <dbReference type="EMBL" id="KAF9479088.1"/>
    </source>
</evidence>
<evidence type="ECO:0000256" key="1">
    <source>
        <dbReference type="SAM" id="MobiDB-lite"/>
    </source>
</evidence>
<name>A0A9P5Z0D2_9AGAR</name>
<dbReference type="OrthoDB" id="3204049at2759"/>
<sequence>MHQAHNIPWHLIEANFKFVLDSKQYTPQRSGFFPKDRPQAPKELKHFIKKFIDAVTTFSTTERQKYQKKFTPQTTGNVFSDDLLAKYPQFLSKEVQSIEFWIKRFETGSYNGDLMNVVNVLLAENEMETLIMLAQHPTIHMSTLHYYSWGHHFGFCRAKEAALASYLFFNSAEAVGVLENGKYVQDSTYGSLVGVLTHSMDYCAQQVPHLRFFGEVGVLNKDSRETVVHKDYARLQAYLKELFAVLYRYDMLVRECGIDPQWEGEIGYCYPLRGHVELRWDEDAAKNVLVLPASSLESRHLQYTPRRLRRQVGSAHNIPWHLVEANFKFIQNDTPHHDIFSIWPTSRSALCLKDDARRPQAAKELKHLIKKLVATITSFSVTARQKYPAHFTPQSSGRVFSDALLEKYPTFLTKRAQSIEWWFKCFEGTHPYGSYNDLNLAIELMTAVAILIMENEMETLLMLAHHPKIRLSALHSYVDMYHRGWARLKDDALSSYIFFNSAAATGMIETGEYMLDEKYRFLSNILTSPGYTHQIPHCRFFYDANDPVGKAPLDGSVPLIGDYNRLHEYLKDLFALLYRCDMLEKECGIDSLWEHEAVECYPLRPYVEVKPTSYHPCYLVNFQYRDTWHARLAVERRIASKLGIRSPLNRTYLNSPGLDLNMHLIAIDTSINNDSYQQASKQVLKFVVSADIDGASCAKFTGAKLLLLAYAIRINSVAQTPKRLQFTLEITGRVSGTENLGGAGRCHIVSEYYPTFAATNFEARRGEGGYKEGAERLIRRCLLDPALFGRHIQCARTSIMQKAAHSRSFFAALALVIVLCPFSDAAALSSKSSSTSTTYTKSTSITYTNTSPTSPTYTISDPTYTISDPYPTYTYPTYTISDPYPTYTYPTYTISDPYPTYTWPTISDPYPTYTFPTDSSSSSSTAWSTPTGSPTTCLDGYSTSSTSSSSSRLF</sequence>
<comment type="caution">
    <text evidence="2">The sequence shown here is derived from an EMBL/GenBank/DDBJ whole genome shotgun (WGS) entry which is preliminary data.</text>
</comment>
<reference evidence="2" key="1">
    <citation type="submission" date="2020-11" db="EMBL/GenBank/DDBJ databases">
        <authorList>
            <consortium name="DOE Joint Genome Institute"/>
            <person name="Ahrendt S."/>
            <person name="Riley R."/>
            <person name="Andreopoulos W."/>
            <person name="Labutti K."/>
            <person name="Pangilinan J."/>
            <person name="Ruiz-Duenas F.J."/>
            <person name="Barrasa J.M."/>
            <person name="Sanchez-Garcia M."/>
            <person name="Camarero S."/>
            <person name="Miyauchi S."/>
            <person name="Serrano A."/>
            <person name="Linde D."/>
            <person name="Babiker R."/>
            <person name="Drula E."/>
            <person name="Ayuso-Fernandez I."/>
            <person name="Pacheco R."/>
            <person name="Padilla G."/>
            <person name="Ferreira P."/>
            <person name="Barriuso J."/>
            <person name="Kellner H."/>
            <person name="Castanera R."/>
            <person name="Alfaro M."/>
            <person name="Ramirez L."/>
            <person name="Pisabarro A.G."/>
            <person name="Kuo A."/>
            <person name="Tritt A."/>
            <person name="Lipzen A."/>
            <person name="He G."/>
            <person name="Yan M."/>
            <person name="Ng V."/>
            <person name="Cullen D."/>
            <person name="Martin F."/>
            <person name="Rosso M.-N."/>
            <person name="Henrissat B."/>
            <person name="Hibbett D."/>
            <person name="Martinez A.T."/>
            <person name="Grigoriev I.V."/>
        </authorList>
    </citation>
    <scope>NUCLEOTIDE SEQUENCE</scope>
    <source>
        <strain evidence="2">CIRM-BRFM 674</strain>
    </source>
</reference>
<accession>A0A9P5Z0D2</accession>
<dbReference type="EMBL" id="MU155220">
    <property type="protein sequence ID" value="KAF9479088.1"/>
    <property type="molecule type" value="Genomic_DNA"/>
</dbReference>
<protein>
    <submittedName>
        <fullName evidence="2">Uncharacterized protein</fullName>
    </submittedName>
</protein>
<feature type="region of interest" description="Disordered" evidence="1">
    <location>
        <begin position="920"/>
        <end position="954"/>
    </location>
</feature>